<dbReference type="PATRIC" id="fig|280505.15.peg.1025"/>
<proteinExistence type="predicted"/>
<sequence>MEGIQEKSCRFQKQNANKIRYEVVNRSNLLSNRISQEKISLGNPSSFSGYYYSNYLKVVDFTRTAASFIRNPHRLIFKSLPDKFPF</sequence>
<dbReference type="AlphaFoldDB" id="A0A0E3B2V7"/>
<gene>
    <name evidence="1" type="ORF">LBBP_01048</name>
</gene>
<name>A0A0E3B2V7_LEPBO</name>
<dbReference type="EMBL" id="CP012029">
    <property type="protein sequence ID" value="ALO25355.1"/>
    <property type="molecule type" value="Genomic_DNA"/>
</dbReference>
<accession>A0A0E3B2V7</accession>
<evidence type="ECO:0000313" key="1">
    <source>
        <dbReference type="EMBL" id="ALO25355.1"/>
    </source>
</evidence>
<evidence type="ECO:0000313" key="2">
    <source>
        <dbReference type="Proteomes" id="UP000058857"/>
    </source>
</evidence>
<reference evidence="1 2" key="1">
    <citation type="journal article" date="2015" name="PLoS Negl. Trop. Dis.">
        <title>Distribution of Plasmids in Distinct Leptospira Pathogenic Species.</title>
        <authorList>
            <person name="Wang Y."/>
            <person name="Zhuang X."/>
            <person name="Zhong Y."/>
            <person name="Zhang C."/>
            <person name="Zhang Y."/>
            <person name="Zeng L."/>
            <person name="Zhu Y."/>
            <person name="He P."/>
            <person name="Dong K."/>
            <person name="Pal U."/>
            <person name="Guo X."/>
            <person name="Qin J."/>
        </authorList>
    </citation>
    <scope>NUCLEOTIDE SEQUENCE [LARGE SCALE GENOMIC DNA]</scope>
    <source>
        <strain evidence="1 2">56604</strain>
    </source>
</reference>
<protein>
    <submittedName>
        <fullName evidence="1">Uncharacterized protein</fullName>
    </submittedName>
</protein>
<organism evidence="1">
    <name type="scientific">Leptospira borgpetersenii serovar Ballum</name>
    <dbReference type="NCBI Taxonomy" id="280505"/>
    <lineage>
        <taxon>Bacteria</taxon>
        <taxon>Pseudomonadati</taxon>
        <taxon>Spirochaetota</taxon>
        <taxon>Spirochaetia</taxon>
        <taxon>Leptospirales</taxon>
        <taxon>Leptospiraceae</taxon>
        <taxon>Leptospira</taxon>
    </lineage>
</organism>
<dbReference type="Proteomes" id="UP000058857">
    <property type="component" value="Chromosome 1"/>
</dbReference>